<accession>A0ABW0Q7V0</accession>
<dbReference type="EMBL" id="JBHSMX010000011">
    <property type="protein sequence ID" value="MFC5520369.1"/>
    <property type="molecule type" value="Genomic_DNA"/>
</dbReference>
<evidence type="ECO:0000313" key="1">
    <source>
        <dbReference type="EMBL" id="MFC5520369.1"/>
    </source>
</evidence>
<reference evidence="2" key="1">
    <citation type="journal article" date="2019" name="Int. J. Syst. Evol. Microbiol.">
        <title>The Global Catalogue of Microorganisms (GCM) 10K type strain sequencing project: providing services to taxonomists for standard genome sequencing and annotation.</title>
        <authorList>
            <consortium name="The Broad Institute Genomics Platform"/>
            <consortium name="The Broad Institute Genome Sequencing Center for Infectious Disease"/>
            <person name="Wu L."/>
            <person name="Ma J."/>
        </authorList>
    </citation>
    <scope>NUCLEOTIDE SEQUENCE [LARGE SCALE GENOMIC DNA]</scope>
    <source>
        <strain evidence="2">CGMCC 4.7277</strain>
    </source>
</reference>
<keyword evidence="2" id="KW-1185">Reference proteome</keyword>
<gene>
    <name evidence="1" type="ORF">ACFPP7_05510</name>
</gene>
<name>A0ABW0Q7V0_9BURK</name>
<dbReference type="Proteomes" id="UP001596084">
    <property type="component" value="Unassembled WGS sequence"/>
</dbReference>
<proteinExistence type="predicted"/>
<protein>
    <submittedName>
        <fullName evidence="1">Uncharacterized protein</fullName>
    </submittedName>
</protein>
<comment type="caution">
    <text evidence="1">The sequence shown here is derived from an EMBL/GenBank/DDBJ whole genome shotgun (WGS) entry which is preliminary data.</text>
</comment>
<dbReference type="RefSeq" id="WP_157090195.1">
    <property type="nucleotide sequence ID" value="NZ_JBHSMX010000011.1"/>
</dbReference>
<evidence type="ECO:0000313" key="2">
    <source>
        <dbReference type="Proteomes" id="UP001596084"/>
    </source>
</evidence>
<organism evidence="1 2">
    <name type="scientific">Polaromonas jejuensis</name>
    <dbReference type="NCBI Taxonomy" id="457502"/>
    <lineage>
        <taxon>Bacteria</taxon>
        <taxon>Pseudomonadati</taxon>
        <taxon>Pseudomonadota</taxon>
        <taxon>Betaproteobacteria</taxon>
        <taxon>Burkholderiales</taxon>
        <taxon>Comamonadaceae</taxon>
        <taxon>Polaromonas</taxon>
    </lineage>
</organism>
<sequence length="62" mass="6951">MRTQRVIYKINIALTPADLWLLRSDLHLCIAKVHGQAEATARLNSVIGVFEGWLPARLLTPV</sequence>